<protein>
    <submittedName>
        <fullName evidence="1">Uncharacterized protein</fullName>
    </submittedName>
</protein>
<organism evidence="1 2">
    <name type="scientific">Halapricum desulfuricans</name>
    <dbReference type="NCBI Taxonomy" id="2841257"/>
    <lineage>
        <taxon>Archaea</taxon>
        <taxon>Methanobacteriati</taxon>
        <taxon>Methanobacteriota</taxon>
        <taxon>Stenosarchaea group</taxon>
        <taxon>Halobacteria</taxon>
        <taxon>Halobacteriales</taxon>
        <taxon>Haloarculaceae</taxon>
        <taxon>Halapricum</taxon>
    </lineage>
</organism>
<dbReference type="Pfam" id="PF19118">
    <property type="entry name" value="DUF5802"/>
    <property type="match status" value="1"/>
</dbReference>
<dbReference type="RefSeq" id="WP_229111576.1">
    <property type="nucleotide sequence ID" value="NZ_CP064788.1"/>
</dbReference>
<evidence type="ECO:0000313" key="2">
    <source>
        <dbReference type="Proteomes" id="UP000662973"/>
    </source>
</evidence>
<accession>A0A897N7G9</accession>
<name>A0A897N7G9_9EURY</name>
<dbReference type="GeneID" id="68851639"/>
<gene>
    <name evidence="1" type="ORF">HSR122_0988</name>
</gene>
<reference evidence="1 2" key="1">
    <citation type="submission" date="2020-11" db="EMBL/GenBank/DDBJ databases">
        <title>Carbohydrate-dependent, anaerobic sulfur respiration: A novel catabolism in halophilic archaea.</title>
        <authorList>
            <person name="Sorokin D.Y."/>
            <person name="Messina E."/>
            <person name="Smedile F."/>
            <person name="La Cono V."/>
            <person name="Hallsworth J.E."/>
            <person name="Yakimov M.M."/>
        </authorList>
    </citation>
    <scope>NUCLEOTIDE SEQUENCE [LARGE SCALE GENOMIC DNA]</scope>
    <source>
        <strain evidence="1 2">HSR12-2</strain>
    </source>
</reference>
<dbReference type="EMBL" id="CP064788">
    <property type="protein sequence ID" value="QSG08391.1"/>
    <property type="molecule type" value="Genomic_DNA"/>
</dbReference>
<keyword evidence="2" id="KW-1185">Reference proteome</keyword>
<dbReference type="AlphaFoldDB" id="A0A897N7G9"/>
<dbReference type="KEGG" id="hds:HSR122_0988"/>
<evidence type="ECO:0000313" key="1">
    <source>
        <dbReference type="EMBL" id="QSG08391.1"/>
    </source>
</evidence>
<proteinExistence type="predicted"/>
<sequence>MFEQFSRGYYLGRRYVEPQDHEPATLCRQQYEQIATQLYAEHTTPEQPLVMKLGTRHFRVHADDGVPADTLAVPPAILEDDARIRNPPALREVFLVKADRAEQLLGMEQSLPDQTGI</sequence>
<dbReference type="Proteomes" id="UP000662973">
    <property type="component" value="Chromosome"/>
</dbReference>
<dbReference type="InterPro" id="IPR043825">
    <property type="entry name" value="DUF5802"/>
</dbReference>